<dbReference type="PROSITE" id="PS51257">
    <property type="entry name" value="PROKAR_LIPOPROTEIN"/>
    <property type="match status" value="1"/>
</dbReference>
<gene>
    <name evidence="7" type="ORF">O0S09_02030</name>
</gene>
<evidence type="ECO:0000313" key="7">
    <source>
        <dbReference type="EMBL" id="MCZ0862033.1"/>
    </source>
</evidence>
<reference evidence="7" key="1">
    <citation type="submission" date="2022-12" db="EMBL/GenBank/DDBJ databases">
        <title>Isolation and characterisation of novel Methanocorpusculum spp. from native Australian herbivores indicates the genus is ancestrally host-associated.</title>
        <authorList>
            <person name="Volmer J.G."/>
            <person name="Soo R.M."/>
            <person name="Evans P.N."/>
            <person name="Hoedt E.C."/>
            <person name="Astorga Alsina A.L."/>
            <person name="Woodcroft B.J."/>
            <person name="Tyson G.W."/>
            <person name="Hugenholtz P."/>
            <person name="Morrison M."/>
        </authorList>
    </citation>
    <scope>NUCLEOTIDE SEQUENCE</scope>
    <source>
        <strain evidence="7">CW153</strain>
    </source>
</reference>
<dbReference type="RefSeq" id="WP_268922245.1">
    <property type="nucleotide sequence ID" value="NZ_JAPTGC010000002.1"/>
</dbReference>
<feature type="domain" description="Single Cache" evidence="6">
    <location>
        <begin position="479"/>
        <end position="549"/>
    </location>
</feature>
<organism evidence="7 8">
    <name type="scientific">Methanocorpusculum vombati</name>
    <dbReference type="NCBI Taxonomy" id="3002864"/>
    <lineage>
        <taxon>Archaea</taxon>
        <taxon>Methanobacteriati</taxon>
        <taxon>Methanobacteriota</taxon>
        <taxon>Stenosarchaea group</taxon>
        <taxon>Methanomicrobia</taxon>
        <taxon>Methanomicrobiales</taxon>
        <taxon>Methanocorpusculaceae</taxon>
        <taxon>Methanocorpusculum</taxon>
    </lineage>
</organism>
<evidence type="ECO:0000256" key="5">
    <source>
        <dbReference type="ARBA" id="ARBA00023136"/>
    </source>
</evidence>
<dbReference type="InterPro" id="IPR033480">
    <property type="entry name" value="sCache_2"/>
</dbReference>
<keyword evidence="3" id="KW-0812">Transmembrane</keyword>
<comment type="subcellular location">
    <subcellularLocation>
        <location evidence="1">Cell membrane</location>
        <topology evidence="1">Multi-pass membrane protein</topology>
    </subcellularLocation>
</comment>
<keyword evidence="2" id="KW-1003">Cell membrane</keyword>
<evidence type="ECO:0000256" key="1">
    <source>
        <dbReference type="ARBA" id="ARBA00004651"/>
    </source>
</evidence>
<protein>
    <recommendedName>
        <fullName evidence="6">Single Cache domain-containing protein</fullName>
    </recommendedName>
</protein>
<accession>A0ABT4IJX8</accession>
<evidence type="ECO:0000313" key="8">
    <source>
        <dbReference type="Proteomes" id="UP001141336"/>
    </source>
</evidence>
<keyword evidence="4" id="KW-1133">Transmembrane helix</keyword>
<dbReference type="Pfam" id="PF17200">
    <property type="entry name" value="sCache_2"/>
    <property type="match status" value="1"/>
</dbReference>
<evidence type="ECO:0000256" key="3">
    <source>
        <dbReference type="ARBA" id="ARBA00022692"/>
    </source>
</evidence>
<keyword evidence="8" id="KW-1185">Reference proteome</keyword>
<dbReference type="Proteomes" id="UP001141336">
    <property type="component" value="Unassembled WGS sequence"/>
</dbReference>
<name>A0ABT4IJX8_9EURY</name>
<evidence type="ECO:0000256" key="2">
    <source>
        <dbReference type="ARBA" id="ARBA00022475"/>
    </source>
</evidence>
<comment type="caution">
    <text evidence="7">The sequence shown here is derived from an EMBL/GenBank/DDBJ whole genome shotgun (WGS) entry which is preliminary data.</text>
</comment>
<keyword evidence="5" id="KW-0472">Membrane</keyword>
<dbReference type="Gene3D" id="3.30.450.20">
    <property type="entry name" value="PAS domain"/>
    <property type="match status" value="2"/>
</dbReference>
<proteinExistence type="predicted"/>
<evidence type="ECO:0000256" key="4">
    <source>
        <dbReference type="ARBA" id="ARBA00022989"/>
    </source>
</evidence>
<dbReference type="EMBL" id="JAPTGC010000002">
    <property type="protein sequence ID" value="MCZ0862033.1"/>
    <property type="molecule type" value="Genomic_DNA"/>
</dbReference>
<sequence length="572" mass="62860">MNKYFSGAVILVVISTLLAGCVQLESNPNVSTYSPESEAPSEVIAELDRLSQTICERYDAVDLDLTRAALNMSGIPKNDTRTLNNILLELYSTYPSSYGICRVGPSGDEYVSIPYFCLNGFAEDSEFWNFDQKSFAENNTTIMLHPVHSATYGYLLHFRHPVYTPEGEYDGYVGISFLPIYLYDSPMHFLLHFENSSWYSALYEPNGLILYQPNTEVIGTNLLDLAGTKGSGIPKEMAYIMQRPSGMLEHLDYALSYSSPENHTIVWREVSIGGKNLRAALASYTPQSVPEYSGNFADFDSSVLSSLVSQMYSYARANGVDKTVAVLNDPNGQFAVDDNITLFAYNENGITLAHSQNPNAVGRSMLNARGSYNLRYINAMIDRASQGGGFIHHYVAAGDLDNGLSIFTIAYLLPIDSENTWFVGASRPIGLVQPDIVTRDQLKSDVIAFHQAIQTYGKDAVLAKLLDPEVTSQMTHSPILAVDYDGNILAVPADTSQIGRNIFGSTDPHGASSMRHMVILAKQGGGYILIETMGPDGVHVMNLVYVEPVDDTWCIASWAALDSYFSYGGDEA</sequence>
<evidence type="ECO:0000259" key="6">
    <source>
        <dbReference type="Pfam" id="PF17200"/>
    </source>
</evidence>